<sequence length="84" mass="10074">MPISDGKFKKGLPFKISFFMWRLWFRRTHIREVLIRRRIVDHLRNAAGLNFPIVPLSQIIQDWWKDDGVPKVMPRFKAIPAFII</sequence>
<proteinExistence type="predicted"/>
<dbReference type="EMBL" id="JACXVP010000007">
    <property type="protein sequence ID" value="KAG5595337.1"/>
    <property type="molecule type" value="Genomic_DNA"/>
</dbReference>
<evidence type="ECO:0000313" key="2">
    <source>
        <dbReference type="Proteomes" id="UP000824120"/>
    </source>
</evidence>
<protein>
    <submittedName>
        <fullName evidence="1">Uncharacterized protein</fullName>
    </submittedName>
</protein>
<keyword evidence="2" id="KW-1185">Reference proteome</keyword>
<gene>
    <name evidence="1" type="ORF">H5410_036569</name>
</gene>
<dbReference type="Proteomes" id="UP000824120">
    <property type="component" value="Chromosome 7"/>
</dbReference>
<reference evidence="1 2" key="1">
    <citation type="submission" date="2020-09" db="EMBL/GenBank/DDBJ databases">
        <title>De no assembly of potato wild relative species, Solanum commersonii.</title>
        <authorList>
            <person name="Cho K."/>
        </authorList>
    </citation>
    <scope>NUCLEOTIDE SEQUENCE [LARGE SCALE GENOMIC DNA]</scope>
    <source>
        <strain evidence="1">LZ3.2</strain>
        <tissue evidence="1">Leaf</tissue>
    </source>
</reference>
<organism evidence="1 2">
    <name type="scientific">Solanum commersonii</name>
    <name type="common">Commerson's wild potato</name>
    <name type="synonym">Commerson's nightshade</name>
    <dbReference type="NCBI Taxonomy" id="4109"/>
    <lineage>
        <taxon>Eukaryota</taxon>
        <taxon>Viridiplantae</taxon>
        <taxon>Streptophyta</taxon>
        <taxon>Embryophyta</taxon>
        <taxon>Tracheophyta</taxon>
        <taxon>Spermatophyta</taxon>
        <taxon>Magnoliopsida</taxon>
        <taxon>eudicotyledons</taxon>
        <taxon>Gunneridae</taxon>
        <taxon>Pentapetalae</taxon>
        <taxon>asterids</taxon>
        <taxon>lamiids</taxon>
        <taxon>Solanales</taxon>
        <taxon>Solanaceae</taxon>
        <taxon>Solanoideae</taxon>
        <taxon>Solaneae</taxon>
        <taxon>Solanum</taxon>
    </lineage>
</organism>
<evidence type="ECO:0000313" key="1">
    <source>
        <dbReference type="EMBL" id="KAG5595337.1"/>
    </source>
</evidence>
<name>A0A9J5Y4M7_SOLCO</name>
<comment type="caution">
    <text evidence="1">The sequence shown here is derived from an EMBL/GenBank/DDBJ whole genome shotgun (WGS) entry which is preliminary data.</text>
</comment>
<accession>A0A9J5Y4M7</accession>
<dbReference type="AlphaFoldDB" id="A0A9J5Y4M7"/>